<dbReference type="EMBL" id="CP003620">
    <property type="protein sequence ID" value="AFZ15312.1"/>
    <property type="molecule type" value="Genomic_DNA"/>
</dbReference>
<dbReference type="PROSITE" id="PS51352">
    <property type="entry name" value="THIOREDOXIN_2"/>
    <property type="match status" value="1"/>
</dbReference>
<dbReference type="STRING" id="1173022.Cri9333_4531"/>
<protein>
    <submittedName>
        <fullName evidence="2">Alkyl hydroperoxide reductase/ Thiol specific antioxidant/ Mal allergen</fullName>
    </submittedName>
</protein>
<dbReference type="CDD" id="cd02969">
    <property type="entry name" value="PRX_like1"/>
    <property type="match status" value="1"/>
</dbReference>
<dbReference type="InterPro" id="IPR013766">
    <property type="entry name" value="Thioredoxin_domain"/>
</dbReference>
<evidence type="ECO:0000313" key="3">
    <source>
        <dbReference type="Proteomes" id="UP000010472"/>
    </source>
</evidence>
<evidence type="ECO:0000259" key="1">
    <source>
        <dbReference type="PROSITE" id="PS51352"/>
    </source>
</evidence>
<feature type="domain" description="Thioredoxin" evidence="1">
    <location>
        <begin position="1"/>
        <end position="150"/>
    </location>
</feature>
<sequence>MKYAPDFELPGIDLQVHHLAQYLKEYLAVGVIFMCNHCPSVRQYLERLRQIQVDFQDQGFTLIGINANQYPDDSLENMKTVAEQMQLNFPYLRDTNQDVAQTFGAEKTPEVFLLNKQGILCYRGAIDDRPEDPASVEKHYLRDAIANVLQGESVTIASTPAMGSSIKWGK</sequence>
<reference evidence="2 3" key="1">
    <citation type="submission" date="2012-06" db="EMBL/GenBank/DDBJ databases">
        <title>Finished chromosome of genome of Crinalium epipsammum PCC 9333.</title>
        <authorList>
            <consortium name="US DOE Joint Genome Institute"/>
            <person name="Gugger M."/>
            <person name="Coursin T."/>
            <person name="Rippka R."/>
            <person name="Tandeau De Marsac N."/>
            <person name="Huntemann M."/>
            <person name="Wei C.-L."/>
            <person name="Han J."/>
            <person name="Detter J.C."/>
            <person name="Han C."/>
            <person name="Tapia R."/>
            <person name="Davenport K."/>
            <person name="Daligault H."/>
            <person name="Erkkila T."/>
            <person name="Gu W."/>
            <person name="Munk A.C.C."/>
            <person name="Teshima H."/>
            <person name="Xu Y."/>
            <person name="Chain P."/>
            <person name="Chen A."/>
            <person name="Krypides N."/>
            <person name="Mavromatis K."/>
            <person name="Markowitz V."/>
            <person name="Szeto E."/>
            <person name="Ivanova N."/>
            <person name="Mikhailova N."/>
            <person name="Ovchinnikova G."/>
            <person name="Pagani I."/>
            <person name="Pati A."/>
            <person name="Goodwin L."/>
            <person name="Peters L."/>
            <person name="Pitluck S."/>
            <person name="Woyke T."/>
            <person name="Kerfeld C."/>
        </authorList>
    </citation>
    <scope>NUCLEOTIDE SEQUENCE [LARGE SCALE GENOMIC DNA]</scope>
    <source>
        <strain evidence="2 3">PCC 9333</strain>
    </source>
</reference>
<dbReference type="RefSeq" id="WP_015205403.1">
    <property type="nucleotide sequence ID" value="NC_019753.1"/>
</dbReference>
<gene>
    <name evidence="2" type="ORF">Cri9333_4531</name>
</gene>
<dbReference type="Gene3D" id="3.40.30.10">
    <property type="entry name" value="Glutaredoxin"/>
    <property type="match status" value="1"/>
</dbReference>
<dbReference type="GO" id="GO:0016491">
    <property type="term" value="F:oxidoreductase activity"/>
    <property type="evidence" value="ECO:0007669"/>
    <property type="project" value="InterPro"/>
</dbReference>
<name>K9W6D0_9CYAN</name>
<dbReference type="Pfam" id="PF00578">
    <property type="entry name" value="AhpC-TSA"/>
    <property type="match status" value="1"/>
</dbReference>
<organism evidence="2 3">
    <name type="scientific">Crinalium epipsammum PCC 9333</name>
    <dbReference type="NCBI Taxonomy" id="1173022"/>
    <lineage>
        <taxon>Bacteria</taxon>
        <taxon>Bacillati</taxon>
        <taxon>Cyanobacteriota</taxon>
        <taxon>Cyanophyceae</taxon>
        <taxon>Gomontiellales</taxon>
        <taxon>Gomontiellaceae</taxon>
        <taxon>Crinalium</taxon>
    </lineage>
</organism>
<accession>K9W6D0</accession>
<dbReference type="PATRIC" id="fig|1173022.3.peg.4894"/>
<dbReference type="AlphaFoldDB" id="K9W6D0"/>
<dbReference type="eggNOG" id="COG1225">
    <property type="taxonomic scope" value="Bacteria"/>
</dbReference>
<evidence type="ECO:0000313" key="2">
    <source>
        <dbReference type="EMBL" id="AFZ15312.1"/>
    </source>
</evidence>
<dbReference type="SUPFAM" id="SSF52833">
    <property type="entry name" value="Thioredoxin-like"/>
    <property type="match status" value="1"/>
</dbReference>
<dbReference type="PANTHER" id="PTHR43640">
    <property type="entry name" value="OS07G0260300 PROTEIN"/>
    <property type="match status" value="1"/>
</dbReference>
<dbReference type="Proteomes" id="UP000010472">
    <property type="component" value="Chromosome"/>
</dbReference>
<dbReference type="InterPro" id="IPR000866">
    <property type="entry name" value="AhpC/TSA"/>
</dbReference>
<keyword evidence="3" id="KW-1185">Reference proteome</keyword>
<proteinExistence type="predicted"/>
<dbReference type="InterPro" id="IPR036249">
    <property type="entry name" value="Thioredoxin-like_sf"/>
</dbReference>
<dbReference type="InterPro" id="IPR047262">
    <property type="entry name" value="PRX-like1"/>
</dbReference>
<dbReference type="OrthoDB" id="9809746at2"/>
<dbReference type="GO" id="GO:0016209">
    <property type="term" value="F:antioxidant activity"/>
    <property type="evidence" value="ECO:0007669"/>
    <property type="project" value="InterPro"/>
</dbReference>
<dbReference type="KEGG" id="cep:Cri9333_4531"/>
<dbReference type="PANTHER" id="PTHR43640:SF1">
    <property type="entry name" value="THIOREDOXIN-DEPENDENT PEROXIREDOXIN"/>
    <property type="match status" value="1"/>
</dbReference>
<dbReference type="HOGENOM" id="CLU_076204_2_1_3"/>